<feature type="chain" id="PRO_5038394934" description="Tetratricopeptide repeat protein" evidence="2">
    <location>
        <begin position="21"/>
        <end position="227"/>
    </location>
</feature>
<gene>
    <name evidence="3" type="ORF">H9807_08875</name>
</gene>
<keyword evidence="2" id="KW-0732">Signal</keyword>
<feature type="repeat" description="TPR" evidence="1">
    <location>
        <begin position="73"/>
        <end position="106"/>
    </location>
</feature>
<dbReference type="Proteomes" id="UP000824108">
    <property type="component" value="Unassembled WGS sequence"/>
</dbReference>
<reference evidence="3" key="1">
    <citation type="journal article" date="2021" name="PeerJ">
        <title>Extensive microbial diversity within the chicken gut microbiome revealed by metagenomics and culture.</title>
        <authorList>
            <person name="Gilroy R."/>
            <person name="Ravi A."/>
            <person name="Getino M."/>
            <person name="Pursley I."/>
            <person name="Horton D.L."/>
            <person name="Alikhan N.F."/>
            <person name="Baker D."/>
            <person name="Gharbi K."/>
            <person name="Hall N."/>
            <person name="Watson M."/>
            <person name="Adriaenssens E.M."/>
            <person name="Foster-Nyarko E."/>
            <person name="Jarju S."/>
            <person name="Secka A."/>
            <person name="Antonio M."/>
            <person name="Oren A."/>
            <person name="Chaudhuri R.R."/>
            <person name="La Ragione R."/>
            <person name="Hildebrand F."/>
            <person name="Pallen M.J."/>
        </authorList>
    </citation>
    <scope>NUCLEOTIDE SEQUENCE</scope>
    <source>
        <strain evidence="3">CHK118-2852</strain>
    </source>
</reference>
<accession>A0A9D2GY54</accession>
<proteinExistence type="predicted"/>
<name>A0A9D2GY54_9BACE</name>
<feature type="signal peptide" evidence="2">
    <location>
        <begin position="1"/>
        <end position="20"/>
    </location>
</feature>
<dbReference type="Gene3D" id="1.25.40.10">
    <property type="entry name" value="Tetratricopeptide repeat domain"/>
    <property type="match status" value="1"/>
</dbReference>
<sequence>MRFLVFMLIMFGMTPLSVFAQSADVLLRKVVEALSSGQVGYAVSLFRQSCQTDGHQAEMFYWTGVDKSQDTAPQFARELAEYFKGAGNYSKAYLFYKELLQYKPDSVEVLVSCAEMEVRCGQMGDAKEKYEKVVALDSDNLQACNFLGSYYFLKSEDARKKLDADFNRLSAPTRMQYARYRNNLSSLFESGYSKARLYLQQVLTLFPSSEVGKTLEKINWVEREVNR</sequence>
<dbReference type="InterPro" id="IPR011990">
    <property type="entry name" value="TPR-like_helical_dom_sf"/>
</dbReference>
<evidence type="ECO:0000256" key="2">
    <source>
        <dbReference type="SAM" id="SignalP"/>
    </source>
</evidence>
<dbReference type="AlphaFoldDB" id="A0A9D2GY54"/>
<reference evidence="3" key="2">
    <citation type="submission" date="2021-04" db="EMBL/GenBank/DDBJ databases">
        <authorList>
            <person name="Gilroy R."/>
        </authorList>
    </citation>
    <scope>NUCLEOTIDE SEQUENCE</scope>
    <source>
        <strain evidence="3">CHK118-2852</strain>
    </source>
</reference>
<dbReference type="SUPFAM" id="SSF48452">
    <property type="entry name" value="TPR-like"/>
    <property type="match status" value="1"/>
</dbReference>
<evidence type="ECO:0000256" key="1">
    <source>
        <dbReference type="PROSITE-ProRule" id="PRU00339"/>
    </source>
</evidence>
<dbReference type="EMBL" id="DXAV01000073">
    <property type="protein sequence ID" value="HIZ92208.1"/>
    <property type="molecule type" value="Genomic_DNA"/>
</dbReference>
<organism evidence="3 4">
    <name type="scientific">Candidatus Bacteroides merdavium</name>
    <dbReference type="NCBI Taxonomy" id="2838472"/>
    <lineage>
        <taxon>Bacteria</taxon>
        <taxon>Pseudomonadati</taxon>
        <taxon>Bacteroidota</taxon>
        <taxon>Bacteroidia</taxon>
        <taxon>Bacteroidales</taxon>
        <taxon>Bacteroidaceae</taxon>
        <taxon>Bacteroides</taxon>
    </lineage>
</organism>
<comment type="caution">
    <text evidence="3">The sequence shown here is derived from an EMBL/GenBank/DDBJ whole genome shotgun (WGS) entry which is preliminary data.</text>
</comment>
<evidence type="ECO:0000313" key="3">
    <source>
        <dbReference type="EMBL" id="HIZ92208.1"/>
    </source>
</evidence>
<evidence type="ECO:0008006" key="5">
    <source>
        <dbReference type="Google" id="ProtNLM"/>
    </source>
</evidence>
<protein>
    <recommendedName>
        <fullName evidence="5">Tetratricopeptide repeat protein</fullName>
    </recommendedName>
</protein>
<dbReference type="PROSITE" id="PS50005">
    <property type="entry name" value="TPR"/>
    <property type="match status" value="1"/>
</dbReference>
<evidence type="ECO:0000313" key="4">
    <source>
        <dbReference type="Proteomes" id="UP000824108"/>
    </source>
</evidence>
<dbReference type="InterPro" id="IPR019734">
    <property type="entry name" value="TPR_rpt"/>
</dbReference>
<keyword evidence="1" id="KW-0802">TPR repeat</keyword>